<feature type="non-terminal residue" evidence="1">
    <location>
        <position position="1"/>
    </location>
</feature>
<accession>A0A9X2EWI7</accession>
<dbReference type="GO" id="GO:0009028">
    <property type="term" value="F:tartronate-semialdehyde synthase activity"/>
    <property type="evidence" value="ECO:0007669"/>
    <property type="project" value="UniProtKB-EC"/>
</dbReference>
<reference evidence="1" key="1">
    <citation type="journal article" date="2022" name="Arch. Microbiol.">
        <title>Microbulbifer okhotskensis sp. nov., isolated from a deep bottom sediment of the Okhotsk Sea.</title>
        <authorList>
            <person name="Romanenko L."/>
            <person name="Kurilenko V."/>
            <person name="Otstavnykh N."/>
            <person name="Velansky P."/>
            <person name="Isaeva M."/>
            <person name="Mikhailov V."/>
        </authorList>
    </citation>
    <scope>NUCLEOTIDE SEQUENCE</scope>
    <source>
        <strain evidence="1">OS29</strain>
    </source>
</reference>
<dbReference type="SUPFAM" id="SSF52518">
    <property type="entry name" value="Thiamin diphosphate-binding fold (THDP-binding)"/>
    <property type="match status" value="1"/>
</dbReference>
<comment type="caution">
    <text evidence="1">The sequence shown here is derived from an EMBL/GenBank/DDBJ whole genome shotgun (WGS) entry which is preliminary data.</text>
</comment>
<dbReference type="EMBL" id="JALBWM010000595">
    <property type="protein sequence ID" value="MCO1337268.1"/>
    <property type="molecule type" value="Genomic_DNA"/>
</dbReference>
<keyword evidence="1" id="KW-0456">Lyase</keyword>
<keyword evidence="2" id="KW-1185">Reference proteome</keyword>
<evidence type="ECO:0000313" key="2">
    <source>
        <dbReference type="Proteomes" id="UP001139028"/>
    </source>
</evidence>
<dbReference type="EC" id="4.1.1.47" evidence="1"/>
<organism evidence="1 2">
    <name type="scientific">Microbulbifer okhotskensis</name>
    <dbReference type="NCBI Taxonomy" id="2926617"/>
    <lineage>
        <taxon>Bacteria</taxon>
        <taxon>Pseudomonadati</taxon>
        <taxon>Pseudomonadota</taxon>
        <taxon>Gammaproteobacteria</taxon>
        <taxon>Cellvibrionales</taxon>
        <taxon>Microbulbiferaceae</taxon>
        <taxon>Microbulbifer</taxon>
    </lineage>
</organism>
<name>A0A9X2EWI7_9GAMM</name>
<dbReference type="Proteomes" id="UP001139028">
    <property type="component" value="Unassembled WGS sequence"/>
</dbReference>
<proteinExistence type="predicted"/>
<dbReference type="AlphaFoldDB" id="A0A9X2EWI7"/>
<dbReference type="Gene3D" id="3.40.50.970">
    <property type="match status" value="1"/>
</dbReference>
<gene>
    <name evidence="1" type="ORF">MO867_23390</name>
</gene>
<feature type="non-terminal residue" evidence="1">
    <location>
        <position position="70"/>
    </location>
</feature>
<dbReference type="InterPro" id="IPR029061">
    <property type="entry name" value="THDP-binding"/>
</dbReference>
<evidence type="ECO:0000313" key="1">
    <source>
        <dbReference type="EMBL" id="MCO1337268.1"/>
    </source>
</evidence>
<protein>
    <submittedName>
        <fullName evidence="1">Glyoxylate carboligase</fullName>
        <ecNumber evidence="1">4.1.1.47</ecNumber>
    </submittedName>
</protein>
<sequence>VVEGLGCKAIRVREPEQIQAALQQAKELMHKHRVPVVVEVMLERVTNIAMGTEINAINEFEDLAERGIDA</sequence>